<dbReference type="Pfam" id="PF13843">
    <property type="entry name" value="DDE_Tnp_1_7"/>
    <property type="match status" value="1"/>
</dbReference>
<feature type="domain" description="PiggyBac transposable element-derived protein" evidence="2">
    <location>
        <begin position="94"/>
        <end position="238"/>
    </location>
</feature>
<dbReference type="InterPro" id="IPR029526">
    <property type="entry name" value="PGBD"/>
</dbReference>
<accession>A0A1B6DTD6</accession>
<evidence type="ECO:0000256" key="1">
    <source>
        <dbReference type="SAM" id="MobiDB-lite"/>
    </source>
</evidence>
<protein>
    <recommendedName>
        <fullName evidence="2">PiggyBac transposable element-derived protein domain-containing protein</fullName>
    </recommendedName>
</protein>
<gene>
    <name evidence="3" type="ORF">g.23308</name>
</gene>
<organism evidence="3">
    <name type="scientific">Clastoptera arizonana</name>
    <name type="common">Arizona spittle bug</name>
    <dbReference type="NCBI Taxonomy" id="38151"/>
    <lineage>
        <taxon>Eukaryota</taxon>
        <taxon>Metazoa</taxon>
        <taxon>Ecdysozoa</taxon>
        <taxon>Arthropoda</taxon>
        <taxon>Hexapoda</taxon>
        <taxon>Insecta</taxon>
        <taxon>Pterygota</taxon>
        <taxon>Neoptera</taxon>
        <taxon>Paraneoptera</taxon>
        <taxon>Hemiptera</taxon>
        <taxon>Auchenorrhyncha</taxon>
        <taxon>Cercopoidea</taxon>
        <taxon>Clastopteridae</taxon>
        <taxon>Clastoptera</taxon>
    </lineage>
</organism>
<proteinExistence type="predicted"/>
<reference evidence="3" key="1">
    <citation type="submission" date="2015-12" db="EMBL/GenBank/DDBJ databases">
        <title>De novo transcriptome assembly of four potential Pierce s Disease insect vectors from Arizona vineyards.</title>
        <authorList>
            <person name="Tassone E.E."/>
        </authorList>
    </citation>
    <scope>NUCLEOTIDE SEQUENCE</scope>
</reference>
<feature type="non-terminal residue" evidence="3">
    <location>
        <position position="1"/>
    </location>
</feature>
<dbReference type="AlphaFoldDB" id="A0A1B6DTD6"/>
<sequence length="239" mass="27376">KFNTFVAERVVLPGSYLTAPTHHVLDQIDLETGSPVRIDPISPPTPIPPSTTQQSAINLPPATPFNWVRSPPDLPSFEFTGHSGLKQFPAGNQPIDYFNLLFKDNFYDLITQETNKFSKEIFIRPHLPRSRITEWRDLSTEELKKFIGLVLYMGIVKLNRVTEYWNTNEKFNLKFVSSRMSRDRFLGIRQAFHLVSNSDEPTSQNPLKKILPLLEYLHETMESVCDPGKNICIDESMAP</sequence>
<dbReference type="EMBL" id="GEDC01008399">
    <property type="protein sequence ID" value="JAS28899.1"/>
    <property type="molecule type" value="Transcribed_RNA"/>
</dbReference>
<evidence type="ECO:0000313" key="3">
    <source>
        <dbReference type="EMBL" id="JAS28899.1"/>
    </source>
</evidence>
<dbReference type="PANTHER" id="PTHR46599">
    <property type="entry name" value="PIGGYBAC TRANSPOSABLE ELEMENT-DERIVED PROTEIN 4"/>
    <property type="match status" value="1"/>
</dbReference>
<feature type="region of interest" description="Disordered" evidence="1">
    <location>
        <begin position="35"/>
        <end position="56"/>
    </location>
</feature>
<dbReference type="PANTHER" id="PTHR46599:SF3">
    <property type="entry name" value="PIGGYBAC TRANSPOSABLE ELEMENT-DERIVED PROTEIN 4"/>
    <property type="match status" value="1"/>
</dbReference>
<name>A0A1B6DTD6_9HEMI</name>
<evidence type="ECO:0000259" key="2">
    <source>
        <dbReference type="Pfam" id="PF13843"/>
    </source>
</evidence>